<sequence>MAATITTTYTTTITTTTATQTQTEKKRKMRNSSKSMPMHPSRVFYFSDGDTIISCRDRSYRVHSHLLSQYSAVMQKALSKGRLSTLWKYLGTAKKGCEPSQKSKSKPVQDILYLVSLDDKVKTVELLFYCVYSCGNLPRLTPRNLPTFLHLSTIYTIPSLLAHCKSYLHTLSLFHPLQALTTPTTPATRSLHSEALTTILHDLPRYQSNPEYERLLPPAVRHAFSNCWSAYVERVEALRSGEKLFGTFVYPHSSECADAVGCEAETRRGLLKGWNAMWERCGNEVPRPSEISRFFMTAEQKGQCGAQVTDLLKRLLEDMGGADAAWDLRVGEAVYDGMGEEVKEEDEDEEMS</sequence>
<name>A0A3N4L655_9PEZI</name>
<dbReference type="EMBL" id="ML119122">
    <property type="protein sequence ID" value="RPB13485.1"/>
    <property type="molecule type" value="Genomic_DNA"/>
</dbReference>
<keyword evidence="4" id="KW-1185">Reference proteome</keyword>
<protein>
    <recommendedName>
        <fullName evidence="2">BTB domain-containing protein</fullName>
    </recommendedName>
</protein>
<gene>
    <name evidence="3" type="ORF">P167DRAFT_544486</name>
</gene>
<reference evidence="3 4" key="1">
    <citation type="journal article" date="2018" name="Nat. Ecol. Evol.">
        <title>Pezizomycetes genomes reveal the molecular basis of ectomycorrhizal truffle lifestyle.</title>
        <authorList>
            <person name="Murat C."/>
            <person name="Payen T."/>
            <person name="Noel B."/>
            <person name="Kuo A."/>
            <person name="Morin E."/>
            <person name="Chen J."/>
            <person name="Kohler A."/>
            <person name="Krizsan K."/>
            <person name="Balestrini R."/>
            <person name="Da Silva C."/>
            <person name="Montanini B."/>
            <person name="Hainaut M."/>
            <person name="Levati E."/>
            <person name="Barry K.W."/>
            <person name="Belfiori B."/>
            <person name="Cichocki N."/>
            <person name="Clum A."/>
            <person name="Dockter R.B."/>
            <person name="Fauchery L."/>
            <person name="Guy J."/>
            <person name="Iotti M."/>
            <person name="Le Tacon F."/>
            <person name="Lindquist E.A."/>
            <person name="Lipzen A."/>
            <person name="Malagnac F."/>
            <person name="Mello A."/>
            <person name="Molinier V."/>
            <person name="Miyauchi S."/>
            <person name="Poulain J."/>
            <person name="Riccioni C."/>
            <person name="Rubini A."/>
            <person name="Sitrit Y."/>
            <person name="Splivallo R."/>
            <person name="Traeger S."/>
            <person name="Wang M."/>
            <person name="Zifcakova L."/>
            <person name="Wipf D."/>
            <person name="Zambonelli A."/>
            <person name="Paolocci F."/>
            <person name="Nowrousian M."/>
            <person name="Ottonello S."/>
            <person name="Baldrian P."/>
            <person name="Spatafora J.W."/>
            <person name="Henrissat B."/>
            <person name="Nagy L.G."/>
            <person name="Aury J.M."/>
            <person name="Wincker P."/>
            <person name="Grigoriev I.V."/>
            <person name="Bonfante P."/>
            <person name="Martin F.M."/>
        </authorList>
    </citation>
    <scope>NUCLEOTIDE SEQUENCE [LARGE SCALE GENOMIC DNA]</scope>
    <source>
        <strain evidence="3 4">CCBAS932</strain>
    </source>
</reference>
<dbReference type="Proteomes" id="UP000277580">
    <property type="component" value="Unassembled WGS sequence"/>
</dbReference>
<dbReference type="OrthoDB" id="5330867at2759"/>
<dbReference type="InterPro" id="IPR000210">
    <property type="entry name" value="BTB/POZ_dom"/>
</dbReference>
<organism evidence="3 4">
    <name type="scientific">Morchella conica CCBAS932</name>
    <dbReference type="NCBI Taxonomy" id="1392247"/>
    <lineage>
        <taxon>Eukaryota</taxon>
        <taxon>Fungi</taxon>
        <taxon>Dikarya</taxon>
        <taxon>Ascomycota</taxon>
        <taxon>Pezizomycotina</taxon>
        <taxon>Pezizomycetes</taxon>
        <taxon>Pezizales</taxon>
        <taxon>Morchellaceae</taxon>
        <taxon>Morchella</taxon>
    </lineage>
</organism>
<evidence type="ECO:0000259" key="2">
    <source>
        <dbReference type="SMART" id="SM00225"/>
    </source>
</evidence>
<evidence type="ECO:0000313" key="4">
    <source>
        <dbReference type="Proteomes" id="UP000277580"/>
    </source>
</evidence>
<dbReference type="SMART" id="SM00225">
    <property type="entry name" value="BTB"/>
    <property type="match status" value="1"/>
</dbReference>
<proteinExistence type="predicted"/>
<evidence type="ECO:0000313" key="3">
    <source>
        <dbReference type="EMBL" id="RPB13485.1"/>
    </source>
</evidence>
<feature type="region of interest" description="Disordered" evidence="1">
    <location>
        <begin position="16"/>
        <end position="36"/>
    </location>
</feature>
<accession>A0A3N4L655</accession>
<dbReference type="InterPro" id="IPR011333">
    <property type="entry name" value="SKP1/BTB/POZ_sf"/>
</dbReference>
<feature type="domain" description="BTB" evidence="2">
    <location>
        <begin position="49"/>
        <end position="172"/>
    </location>
</feature>
<dbReference type="InParanoid" id="A0A3N4L655"/>
<dbReference type="AlphaFoldDB" id="A0A3N4L655"/>
<dbReference type="Gene3D" id="3.30.710.10">
    <property type="entry name" value="Potassium Channel Kv1.1, Chain A"/>
    <property type="match status" value="1"/>
</dbReference>
<evidence type="ECO:0000256" key="1">
    <source>
        <dbReference type="SAM" id="MobiDB-lite"/>
    </source>
</evidence>